<protein>
    <submittedName>
        <fullName evidence="2">Uncharacterized protein</fullName>
    </submittedName>
</protein>
<proteinExistence type="predicted"/>
<dbReference type="Proteomes" id="UP001254257">
    <property type="component" value="Unassembled WGS sequence"/>
</dbReference>
<evidence type="ECO:0000313" key="2">
    <source>
        <dbReference type="EMBL" id="MDU0338714.1"/>
    </source>
</evidence>
<dbReference type="EMBL" id="JAWDID010000002">
    <property type="protein sequence ID" value="MDU0338714.1"/>
    <property type="molecule type" value="Genomic_DNA"/>
</dbReference>
<reference evidence="2 3" key="1">
    <citation type="submission" date="2023-09" db="EMBL/GenBank/DDBJ databases">
        <title>Whole genome shotgun sequencing (WGS) of Bosea sp. ZW T0_25, isolated from stored onions (Allium cepa).</title>
        <authorList>
            <person name="Stoll D.A."/>
            <person name="Huch M."/>
        </authorList>
    </citation>
    <scope>NUCLEOTIDE SEQUENCE [LARGE SCALE GENOMIC DNA]</scope>
    <source>
        <strain evidence="2 3">ZW T0_25</strain>
    </source>
</reference>
<sequence length="54" mass="6097">MSRQTEADEQKRARLAAALRENLKRRKAQARARRTAETEATDDTPPAQAETSRS</sequence>
<feature type="compositionally biased region" description="Basic residues" evidence="1">
    <location>
        <begin position="23"/>
        <end position="33"/>
    </location>
</feature>
<dbReference type="RefSeq" id="WP_184231603.1">
    <property type="nucleotide sequence ID" value="NZ_JAWDID010000002.1"/>
</dbReference>
<organism evidence="2 3">
    <name type="scientific">Bosea rubneri</name>
    <dbReference type="NCBI Taxonomy" id="3075434"/>
    <lineage>
        <taxon>Bacteria</taxon>
        <taxon>Pseudomonadati</taxon>
        <taxon>Pseudomonadota</taxon>
        <taxon>Alphaproteobacteria</taxon>
        <taxon>Hyphomicrobiales</taxon>
        <taxon>Boseaceae</taxon>
        <taxon>Bosea</taxon>
    </lineage>
</organism>
<accession>A0ABU3S1R5</accession>
<gene>
    <name evidence="2" type="ORF">RKE40_02425</name>
</gene>
<feature type="region of interest" description="Disordered" evidence="1">
    <location>
        <begin position="21"/>
        <end position="54"/>
    </location>
</feature>
<evidence type="ECO:0000313" key="3">
    <source>
        <dbReference type="Proteomes" id="UP001254257"/>
    </source>
</evidence>
<name>A0ABU3S1R5_9HYPH</name>
<comment type="caution">
    <text evidence="2">The sequence shown here is derived from an EMBL/GenBank/DDBJ whole genome shotgun (WGS) entry which is preliminary data.</text>
</comment>
<evidence type="ECO:0000256" key="1">
    <source>
        <dbReference type="SAM" id="MobiDB-lite"/>
    </source>
</evidence>
<keyword evidence="3" id="KW-1185">Reference proteome</keyword>